<evidence type="ECO:0000256" key="1">
    <source>
        <dbReference type="SAM" id="Phobius"/>
    </source>
</evidence>
<accession>A0A917M022</accession>
<feature type="transmembrane region" description="Helical" evidence="1">
    <location>
        <begin position="18"/>
        <end position="36"/>
    </location>
</feature>
<name>A0A917M022_9BACT</name>
<feature type="transmembrane region" description="Helical" evidence="1">
    <location>
        <begin position="48"/>
        <end position="70"/>
    </location>
</feature>
<keyword evidence="3" id="KW-1185">Reference proteome</keyword>
<feature type="transmembrane region" description="Helical" evidence="1">
    <location>
        <begin position="191"/>
        <end position="208"/>
    </location>
</feature>
<feature type="transmembrane region" description="Helical" evidence="1">
    <location>
        <begin position="258"/>
        <end position="284"/>
    </location>
</feature>
<reference evidence="2" key="1">
    <citation type="journal article" date="2014" name="Int. J. Syst. Evol. Microbiol.">
        <title>Complete genome sequence of Corynebacterium casei LMG S-19264T (=DSM 44701T), isolated from a smear-ripened cheese.</title>
        <authorList>
            <consortium name="US DOE Joint Genome Institute (JGI-PGF)"/>
            <person name="Walter F."/>
            <person name="Albersmeier A."/>
            <person name="Kalinowski J."/>
            <person name="Ruckert C."/>
        </authorList>
    </citation>
    <scope>NUCLEOTIDE SEQUENCE</scope>
    <source>
        <strain evidence="2">CGMCC 1.12997</strain>
    </source>
</reference>
<feature type="transmembrane region" description="Helical" evidence="1">
    <location>
        <begin position="228"/>
        <end position="246"/>
    </location>
</feature>
<organism evidence="2 3">
    <name type="scientific">Edaphobacter dinghuensis</name>
    <dbReference type="NCBI Taxonomy" id="1560005"/>
    <lineage>
        <taxon>Bacteria</taxon>
        <taxon>Pseudomonadati</taxon>
        <taxon>Acidobacteriota</taxon>
        <taxon>Terriglobia</taxon>
        <taxon>Terriglobales</taxon>
        <taxon>Acidobacteriaceae</taxon>
        <taxon>Edaphobacter</taxon>
    </lineage>
</organism>
<dbReference type="RefSeq" id="WP_188552740.1">
    <property type="nucleotide sequence ID" value="NZ_BMGT01000001.1"/>
</dbReference>
<reference evidence="2" key="2">
    <citation type="submission" date="2020-09" db="EMBL/GenBank/DDBJ databases">
        <authorList>
            <person name="Sun Q."/>
            <person name="Zhou Y."/>
        </authorList>
    </citation>
    <scope>NUCLEOTIDE SEQUENCE</scope>
    <source>
        <strain evidence="2">CGMCC 1.12997</strain>
    </source>
</reference>
<keyword evidence="1" id="KW-0472">Membrane</keyword>
<dbReference type="EMBL" id="BMGT01000001">
    <property type="protein sequence ID" value="GGG67716.1"/>
    <property type="molecule type" value="Genomic_DNA"/>
</dbReference>
<gene>
    <name evidence="2" type="ORF">GCM10011585_07060</name>
</gene>
<evidence type="ECO:0000313" key="3">
    <source>
        <dbReference type="Proteomes" id="UP000647241"/>
    </source>
</evidence>
<protein>
    <submittedName>
        <fullName evidence="2">Uncharacterized protein</fullName>
    </submittedName>
</protein>
<sequence>MPVDYVTAYEISQRAPDWPFACVGFIPLIAGAVIIWGKRRFKWAQPHWLFAVFCLLFGLLWVSVVGFSTIHADSAAYNAYRDGEYQTVEGIVSDFHPMPYEGHQDECFSVADQRFCYSDYEIAPGFHNATSHGGPIRAGLPVRISYRDGRILKLEVPRGDVPTPAQSATIESQGQRQWQQRAENDPIEQEVTTAALFTAACWTLWWNVKWKQTMRFWVKPPYRPWVELAFRIFFALDFLGAVVALIRQFHLHPLSQGHILTTIKIASIMCVVVALMSAFTLWMAQRRDTKNRSS</sequence>
<evidence type="ECO:0000313" key="2">
    <source>
        <dbReference type="EMBL" id="GGG67716.1"/>
    </source>
</evidence>
<dbReference type="Proteomes" id="UP000647241">
    <property type="component" value="Unassembled WGS sequence"/>
</dbReference>
<dbReference type="AlphaFoldDB" id="A0A917M022"/>
<keyword evidence="1" id="KW-1133">Transmembrane helix</keyword>
<comment type="caution">
    <text evidence="2">The sequence shown here is derived from an EMBL/GenBank/DDBJ whole genome shotgun (WGS) entry which is preliminary data.</text>
</comment>
<keyword evidence="1" id="KW-0812">Transmembrane</keyword>
<proteinExistence type="predicted"/>